<sequence length="138" mass="14888">MSARKQARIGSICRICSDNSTVHVKQHGIFFHGKAPPLTLEIVVRPSSCSPCNRTRTPDTALLVPAPPQSLGRGSHHLRRAVRSHPTQTPDMIDVPTSSSSPNRPTLPADDDCSETAGYVDLRPKSAPPLRDFASANT</sequence>
<dbReference type="EMBL" id="JAGRRH010000018">
    <property type="protein sequence ID" value="KAG7350233.1"/>
    <property type="molecule type" value="Genomic_DNA"/>
</dbReference>
<dbReference type="Proteomes" id="UP000693970">
    <property type="component" value="Unassembled WGS sequence"/>
</dbReference>
<protein>
    <submittedName>
        <fullName evidence="2">Uncharacterized protein</fullName>
    </submittedName>
</protein>
<proteinExistence type="predicted"/>
<evidence type="ECO:0000313" key="2">
    <source>
        <dbReference type="EMBL" id="KAG7350233.1"/>
    </source>
</evidence>
<feature type="compositionally biased region" description="Basic residues" evidence="1">
    <location>
        <begin position="74"/>
        <end position="83"/>
    </location>
</feature>
<name>A0A9K3PK72_9STRA</name>
<feature type="region of interest" description="Disordered" evidence="1">
    <location>
        <begin position="54"/>
        <end position="138"/>
    </location>
</feature>
<evidence type="ECO:0000256" key="1">
    <source>
        <dbReference type="SAM" id="MobiDB-lite"/>
    </source>
</evidence>
<organism evidence="2 3">
    <name type="scientific">Nitzschia inconspicua</name>
    <dbReference type="NCBI Taxonomy" id="303405"/>
    <lineage>
        <taxon>Eukaryota</taxon>
        <taxon>Sar</taxon>
        <taxon>Stramenopiles</taxon>
        <taxon>Ochrophyta</taxon>
        <taxon>Bacillariophyta</taxon>
        <taxon>Bacillariophyceae</taxon>
        <taxon>Bacillariophycidae</taxon>
        <taxon>Bacillariales</taxon>
        <taxon>Bacillariaceae</taxon>
        <taxon>Nitzschia</taxon>
    </lineage>
</organism>
<comment type="caution">
    <text evidence="2">The sequence shown here is derived from an EMBL/GenBank/DDBJ whole genome shotgun (WGS) entry which is preliminary data.</text>
</comment>
<feature type="compositionally biased region" description="Polar residues" evidence="1">
    <location>
        <begin position="85"/>
        <end position="104"/>
    </location>
</feature>
<dbReference type="AlphaFoldDB" id="A0A9K3PK72"/>
<evidence type="ECO:0000313" key="3">
    <source>
        <dbReference type="Proteomes" id="UP000693970"/>
    </source>
</evidence>
<accession>A0A9K3PK72</accession>
<keyword evidence="3" id="KW-1185">Reference proteome</keyword>
<reference evidence="2" key="2">
    <citation type="submission" date="2021-04" db="EMBL/GenBank/DDBJ databases">
        <authorList>
            <person name="Podell S."/>
        </authorList>
    </citation>
    <scope>NUCLEOTIDE SEQUENCE</scope>
    <source>
        <strain evidence="2">Hildebrandi</strain>
    </source>
</reference>
<reference evidence="2" key="1">
    <citation type="journal article" date="2021" name="Sci. Rep.">
        <title>Diploid genomic architecture of Nitzschia inconspicua, an elite biomass production diatom.</title>
        <authorList>
            <person name="Oliver A."/>
            <person name="Podell S."/>
            <person name="Pinowska A."/>
            <person name="Traller J.C."/>
            <person name="Smith S.R."/>
            <person name="McClure R."/>
            <person name="Beliaev A."/>
            <person name="Bohutskyi P."/>
            <person name="Hill E.A."/>
            <person name="Rabines A."/>
            <person name="Zheng H."/>
            <person name="Allen L.Z."/>
            <person name="Kuo A."/>
            <person name="Grigoriev I.V."/>
            <person name="Allen A.E."/>
            <person name="Hazlebeck D."/>
            <person name="Allen E.E."/>
        </authorList>
    </citation>
    <scope>NUCLEOTIDE SEQUENCE</scope>
    <source>
        <strain evidence="2">Hildebrandi</strain>
    </source>
</reference>
<gene>
    <name evidence="2" type="ORF">IV203_009593</name>
</gene>